<dbReference type="FunFam" id="3.40.605.10:FF:000012">
    <property type="entry name" value="NAD-dependent succinate-semialdehyde dehydrogenase"/>
    <property type="match status" value="1"/>
</dbReference>
<dbReference type="Gene3D" id="3.40.309.10">
    <property type="entry name" value="Aldehyde Dehydrogenase, Chain A, domain 2"/>
    <property type="match status" value="1"/>
</dbReference>
<organism evidence="5 6">
    <name type="scientific">Scytalidium lignicola</name>
    <name type="common">Hyphomycete</name>
    <dbReference type="NCBI Taxonomy" id="5539"/>
    <lineage>
        <taxon>Eukaryota</taxon>
        <taxon>Fungi</taxon>
        <taxon>Dikarya</taxon>
        <taxon>Ascomycota</taxon>
        <taxon>Pezizomycotina</taxon>
        <taxon>Leotiomycetes</taxon>
        <taxon>Leotiomycetes incertae sedis</taxon>
        <taxon>Scytalidium</taxon>
    </lineage>
</organism>
<dbReference type="InterPro" id="IPR016161">
    <property type="entry name" value="Ald_DH/histidinol_DH"/>
</dbReference>
<evidence type="ECO:0000256" key="3">
    <source>
        <dbReference type="ARBA" id="ARBA00023002"/>
    </source>
</evidence>
<dbReference type="EMBL" id="NCSJ02000070">
    <property type="protein sequence ID" value="RFU31695.1"/>
    <property type="molecule type" value="Genomic_DNA"/>
</dbReference>
<dbReference type="AlphaFoldDB" id="A0A3E2HEA8"/>
<keyword evidence="6" id="KW-1185">Reference proteome</keyword>
<dbReference type="InterPro" id="IPR016163">
    <property type="entry name" value="Ald_DH_C"/>
</dbReference>
<comment type="similarity">
    <text evidence="1">Belongs to the aldehyde dehydrogenase family.</text>
</comment>
<gene>
    <name evidence="5" type="ORF">B7463_g4650</name>
</gene>
<dbReference type="PROSITE" id="PS00070">
    <property type="entry name" value="ALDEHYDE_DEHYDR_CYS"/>
    <property type="match status" value="1"/>
</dbReference>
<name>A0A3E2HEA8_SCYLI</name>
<dbReference type="GO" id="GO:0004030">
    <property type="term" value="F:aldehyde dehydrogenase [NAD(P)+] activity"/>
    <property type="evidence" value="ECO:0007669"/>
    <property type="project" value="InterPro"/>
</dbReference>
<keyword evidence="3" id="KW-0560">Oxidoreductase</keyword>
<dbReference type="Gene3D" id="3.40.605.10">
    <property type="entry name" value="Aldehyde Dehydrogenase, Chain A, domain 1"/>
    <property type="match status" value="1"/>
</dbReference>
<dbReference type="InterPro" id="IPR015590">
    <property type="entry name" value="Aldehyde_DH_dom"/>
</dbReference>
<feature type="non-terminal residue" evidence="5">
    <location>
        <position position="466"/>
    </location>
</feature>
<keyword evidence="2" id="KW-0521">NADP</keyword>
<evidence type="ECO:0000256" key="1">
    <source>
        <dbReference type="ARBA" id="ARBA00009986"/>
    </source>
</evidence>
<dbReference type="InterPro" id="IPR016160">
    <property type="entry name" value="Ald_DH_CS_CYS"/>
</dbReference>
<dbReference type="STRING" id="5539.A0A3E2HEA8"/>
<evidence type="ECO:0000256" key="2">
    <source>
        <dbReference type="ARBA" id="ARBA00022857"/>
    </source>
</evidence>
<dbReference type="Proteomes" id="UP000258309">
    <property type="component" value="Unassembled WGS sequence"/>
</dbReference>
<proteinExistence type="inferred from homology"/>
<dbReference type="InterPro" id="IPR044148">
    <property type="entry name" value="ALDH_GabD1-like"/>
</dbReference>
<dbReference type="InterPro" id="IPR047110">
    <property type="entry name" value="GABD/Sad-like"/>
</dbReference>
<dbReference type="Pfam" id="PF00171">
    <property type="entry name" value="Aldedh"/>
    <property type="match status" value="1"/>
</dbReference>
<dbReference type="OrthoDB" id="310895at2759"/>
<evidence type="ECO:0000313" key="6">
    <source>
        <dbReference type="Proteomes" id="UP000258309"/>
    </source>
</evidence>
<dbReference type="GO" id="GO:0004777">
    <property type="term" value="F:succinate-semialdehyde dehydrogenase (NAD+) activity"/>
    <property type="evidence" value="ECO:0007669"/>
    <property type="project" value="TreeGrafter"/>
</dbReference>
<feature type="non-terminal residue" evidence="5">
    <location>
        <position position="1"/>
    </location>
</feature>
<feature type="domain" description="Aldehyde dehydrogenase" evidence="4">
    <location>
        <begin position="6"/>
        <end position="457"/>
    </location>
</feature>
<reference evidence="5 6" key="1">
    <citation type="submission" date="2018-05" db="EMBL/GenBank/DDBJ databases">
        <title>Draft genome sequence of Scytalidium lignicola DSM 105466, a ubiquitous saprotrophic fungus.</title>
        <authorList>
            <person name="Buettner E."/>
            <person name="Gebauer A.M."/>
            <person name="Hofrichter M."/>
            <person name="Liers C."/>
            <person name="Kellner H."/>
        </authorList>
    </citation>
    <scope>NUCLEOTIDE SEQUENCE [LARGE SCALE GENOMIC DNA]</scope>
    <source>
        <strain evidence="5 6">DSM 105466</strain>
    </source>
</reference>
<dbReference type="SUPFAM" id="SSF53720">
    <property type="entry name" value="ALDH-like"/>
    <property type="match status" value="1"/>
</dbReference>
<protein>
    <recommendedName>
        <fullName evidence="4">Aldehyde dehydrogenase domain-containing protein</fullName>
    </recommendedName>
</protein>
<accession>A0A3E2HEA8</accession>
<evidence type="ECO:0000313" key="5">
    <source>
        <dbReference type="EMBL" id="RFU31695.1"/>
    </source>
</evidence>
<dbReference type="InterPro" id="IPR016162">
    <property type="entry name" value="Ald_DH_N"/>
</dbReference>
<evidence type="ECO:0000259" key="4">
    <source>
        <dbReference type="Pfam" id="PF00171"/>
    </source>
</evidence>
<dbReference type="PANTHER" id="PTHR43217">
    <property type="entry name" value="SUCCINATE SEMIALDEHYDE DEHYDROGENASE [NAD(P)+] SAD"/>
    <property type="match status" value="1"/>
</dbReference>
<sequence>MTTPAQDVYETVNPSVGKVVKTFPLSSDAEVRSAINIAEKVFQGDWRHRSISERTQIVSRSAALLKQNAEQHAQLITLETGKLIDQARWEIGVSADILAYYAETAETFLKISKIPNEDAVVVTEPIGVILAIEPWNFPYYQLARVAGPQLMAENVVIVKPAPSTPQCATAFARLFDEAGAPAGVYTNLMCSIEQVNTLIDDFRVRGVTLTGSERAGASVAERAGKNLKKVVLELGGSDPFLVLEDADLEGTIDAAVAGRLMCTGQACAASKRFIVIGEERAEAFLKGLVRRLKGLEAGEPTDSKTTIGPVASQRGLELLLSQVKGAVDNGARIVAGGKRIQRPGFYVEPTIITGISRENPLFNQETFGPVFSIYATENDEKAIDLANATPFGLGASVYSGNDEHAQRVAQSLDCGMVFINTPIYTNAHMPWGGVKNSGFGRELGGELGILEFVNKKMIRTTVKSKI</sequence>
<dbReference type="CDD" id="cd07100">
    <property type="entry name" value="ALDH_SSADH1_GabD1"/>
    <property type="match status" value="1"/>
</dbReference>
<comment type="caution">
    <text evidence="5">The sequence shown here is derived from an EMBL/GenBank/DDBJ whole genome shotgun (WGS) entry which is preliminary data.</text>
</comment>
<dbReference type="PANTHER" id="PTHR43217:SF2">
    <property type="entry name" value="SUCCINATE-SEMIALDEHYDE DEHYDROGENASE [NADP(+)]"/>
    <property type="match status" value="1"/>
</dbReference>